<dbReference type="GO" id="GO:0000105">
    <property type="term" value="P:L-histidine biosynthetic process"/>
    <property type="evidence" value="ECO:0007669"/>
    <property type="project" value="UniProtKB-UniRule"/>
</dbReference>
<dbReference type="GO" id="GO:0005737">
    <property type="term" value="C:cytoplasm"/>
    <property type="evidence" value="ECO:0007669"/>
    <property type="project" value="TreeGrafter"/>
</dbReference>
<dbReference type="GO" id="GO:0004401">
    <property type="term" value="F:histidinol-phosphatase activity"/>
    <property type="evidence" value="ECO:0007669"/>
    <property type="project" value="UniProtKB-UniRule"/>
</dbReference>
<keyword evidence="6 8" id="KW-0368">Histidine biosynthesis</keyword>
<feature type="domain" description="PHP" evidence="9">
    <location>
        <begin position="4"/>
        <end position="194"/>
    </location>
</feature>
<dbReference type="Pfam" id="PF02811">
    <property type="entry name" value="PHP"/>
    <property type="match status" value="1"/>
</dbReference>
<proteinExistence type="inferred from homology"/>
<evidence type="ECO:0000256" key="2">
    <source>
        <dbReference type="ARBA" id="ARBA00009152"/>
    </source>
</evidence>
<comment type="similarity">
    <text evidence="2 8">Belongs to the PHP hydrolase family. HisK subfamily.</text>
</comment>
<evidence type="ECO:0000256" key="4">
    <source>
        <dbReference type="ARBA" id="ARBA00022605"/>
    </source>
</evidence>
<dbReference type="PANTHER" id="PTHR21039:SF0">
    <property type="entry name" value="HISTIDINOL-PHOSPHATASE"/>
    <property type="match status" value="1"/>
</dbReference>
<evidence type="ECO:0000256" key="5">
    <source>
        <dbReference type="ARBA" id="ARBA00022801"/>
    </source>
</evidence>
<dbReference type="InterPro" id="IPR016195">
    <property type="entry name" value="Pol/histidinol_Pase-like"/>
</dbReference>
<sequence length="267" mass="30240">MPADYHTHTPLCKHAEGEPEEYIAAAIAAGVTEYGISDHAPAHVDGFDDWRMDLGEMDDYMQWITRAREAAGDKLPVRIGLECDWIAGQEAWIEKLAIMAKWDYLIGSVHYLSDWDFDNPAWLEKWAKTDVDDAWDRYWKTYADMAESGYFDILGHPDLIKKFGYKPAGDLRRFYEPAVDAIASAGCAIELNTAGWHKPCEEAYPEPDFLDLAFSAGIPLVISSDAHHPTEVARDFDRAIEVAKQAGYTETLLFDQRQRSYEALPNN</sequence>
<dbReference type="EC" id="3.1.3.15" evidence="3 8"/>
<evidence type="ECO:0000259" key="9">
    <source>
        <dbReference type="Pfam" id="PF02811"/>
    </source>
</evidence>
<accession>A0AAT9FSH2</accession>
<evidence type="ECO:0000256" key="7">
    <source>
        <dbReference type="ARBA" id="ARBA00049158"/>
    </source>
</evidence>
<gene>
    <name evidence="10" type="primary">hisK</name>
    <name evidence="10" type="ORF">NT6N_38760</name>
</gene>
<comment type="pathway">
    <text evidence="1 8">Amino-acid biosynthesis; L-histidine biosynthesis; L-histidine from 5-phospho-alpha-D-ribose 1-diphosphate: step 8/9.</text>
</comment>
<keyword evidence="4 8" id="KW-0028">Amino-acid biosynthesis</keyword>
<dbReference type="EMBL" id="AP026866">
    <property type="protein sequence ID" value="BDS08836.1"/>
    <property type="molecule type" value="Genomic_DNA"/>
</dbReference>
<comment type="catalytic activity">
    <reaction evidence="7 8">
        <text>L-histidinol phosphate + H2O = L-histidinol + phosphate</text>
        <dbReference type="Rhea" id="RHEA:14465"/>
        <dbReference type="ChEBI" id="CHEBI:15377"/>
        <dbReference type="ChEBI" id="CHEBI:43474"/>
        <dbReference type="ChEBI" id="CHEBI:57699"/>
        <dbReference type="ChEBI" id="CHEBI:57980"/>
        <dbReference type="EC" id="3.1.3.15"/>
    </reaction>
</comment>
<evidence type="ECO:0000256" key="1">
    <source>
        <dbReference type="ARBA" id="ARBA00004970"/>
    </source>
</evidence>
<dbReference type="InterPro" id="IPR004013">
    <property type="entry name" value="PHP_dom"/>
</dbReference>
<evidence type="ECO:0000256" key="6">
    <source>
        <dbReference type="ARBA" id="ARBA00023102"/>
    </source>
</evidence>
<dbReference type="SUPFAM" id="SSF89550">
    <property type="entry name" value="PHP domain-like"/>
    <property type="match status" value="1"/>
</dbReference>
<organism evidence="10">
    <name type="scientific">Oceaniferula spumae</name>
    <dbReference type="NCBI Taxonomy" id="2979115"/>
    <lineage>
        <taxon>Bacteria</taxon>
        <taxon>Pseudomonadati</taxon>
        <taxon>Verrucomicrobiota</taxon>
        <taxon>Verrucomicrobiia</taxon>
        <taxon>Verrucomicrobiales</taxon>
        <taxon>Verrucomicrobiaceae</taxon>
        <taxon>Oceaniferula</taxon>
    </lineage>
</organism>
<dbReference type="InterPro" id="IPR010140">
    <property type="entry name" value="Histidinol_P_phosphatase_HisJ"/>
</dbReference>
<evidence type="ECO:0000313" key="10">
    <source>
        <dbReference type="EMBL" id="BDS08836.1"/>
    </source>
</evidence>
<evidence type="ECO:0000256" key="3">
    <source>
        <dbReference type="ARBA" id="ARBA00013085"/>
    </source>
</evidence>
<dbReference type="NCBIfam" id="NF005596">
    <property type="entry name" value="PRK07328.1"/>
    <property type="match status" value="1"/>
</dbReference>
<name>A0AAT9FSH2_9BACT</name>
<dbReference type="Gene3D" id="3.20.20.140">
    <property type="entry name" value="Metal-dependent hydrolases"/>
    <property type="match status" value="1"/>
</dbReference>
<evidence type="ECO:0000256" key="8">
    <source>
        <dbReference type="RuleBase" id="RU366003"/>
    </source>
</evidence>
<dbReference type="NCBIfam" id="TIGR01856">
    <property type="entry name" value="hisJ_fam"/>
    <property type="match status" value="1"/>
</dbReference>
<keyword evidence="5 8" id="KW-0378">Hydrolase</keyword>
<reference evidence="10" key="1">
    <citation type="submission" date="2024-07" db="EMBL/GenBank/DDBJ databases">
        <title>Complete genome sequence of Verrucomicrobiaceae bacterium NT6N.</title>
        <authorList>
            <person name="Huang C."/>
            <person name="Takami H."/>
            <person name="Hamasaki K."/>
        </authorList>
    </citation>
    <scope>NUCLEOTIDE SEQUENCE</scope>
    <source>
        <strain evidence="10">NT6N</strain>
    </source>
</reference>
<dbReference type="KEGG" id="osu:NT6N_38760"/>
<protein>
    <recommendedName>
        <fullName evidence="3 8">Histidinol-phosphatase</fullName>
        <shortName evidence="8">HolPase</shortName>
        <ecNumber evidence="3 8">3.1.3.15</ecNumber>
    </recommendedName>
</protein>
<dbReference type="PANTHER" id="PTHR21039">
    <property type="entry name" value="HISTIDINOL PHOSPHATASE-RELATED"/>
    <property type="match status" value="1"/>
</dbReference>
<dbReference type="AlphaFoldDB" id="A0AAT9FSH2"/>
<dbReference type="CDD" id="cd12110">
    <property type="entry name" value="PHP_HisPPase_Hisj_like"/>
    <property type="match status" value="1"/>
</dbReference>